<keyword evidence="2" id="KW-1185">Reference proteome</keyword>
<dbReference type="GO" id="GO:0016788">
    <property type="term" value="F:hydrolase activity, acting on ester bonds"/>
    <property type="evidence" value="ECO:0007669"/>
    <property type="project" value="UniProtKB-ARBA"/>
</dbReference>
<dbReference type="SUPFAM" id="SSF49899">
    <property type="entry name" value="Concanavalin A-like lectins/glucanases"/>
    <property type="match status" value="1"/>
</dbReference>
<dbReference type="GO" id="GO:0004553">
    <property type="term" value="F:hydrolase activity, hydrolyzing O-glycosyl compounds"/>
    <property type="evidence" value="ECO:0007669"/>
    <property type="project" value="UniProtKB-ARBA"/>
</dbReference>
<dbReference type="Gene3D" id="3.40.50.1110">
    <property type="entry name" value="SGNH hydrolase"/>
    <property type="match status" value="1"/>
</dbReference>
<reference evidence="1 2" key="1">
    <citation type="submission" date="2019-04" db="EMBL/GenBank/DDBJ databases">
        <authorList>
            <person name="Feng G."/>
            <person name="Zhang J."/>
            <person name="Zhu H."/>
        </authorList>
    </citation>
    <scope>NUCLEOTIDE SEQUENCE [LARGE SCALE GENOMIC DNA]</scope>
    <source>
        <strain evidence="1 2">92R-1</strain>
    </source>
</reference>
<proteinExistence type="predicted"/>
<accession>A0A4Z0P357</accession>
<comment type="caution">
    <text evidence="1">The sequence shown here is derived from an EMBL/GenBank/DDBJ whole genome shotgun (WGS) entry which is preliminary data.</text>
</comment>
<dbReference type="InterPro" id="IPR013320">
    <property type="entry name" value="ConA-like_dom_sf"/>
</dbReference>
<name>A0A4Z0P357_9BACT</name>
<evidence type="ECO:0000313" key="1">
    <source>
        <dbReference type="EMBL" id="TGE04638.1"/>
    </source>
</evidence>
<dbReference type="SUPFAM" id="SSF52266">
    <property type="entry name" value="SGNH hydrolase"/>
    <property type="match status" value="1"/>
</dbReference>
<dbReference type="EMBL" id="SRLA01000005">
    <property type="protein sequence ID" value="TGE04638.1"/>
    <property type="molecule type" value="Genomic_DNA"/>
</dbReference>
<dbReference type="AlphaFoldDB" id="A0A4Z0P357"/>
<evidence type="ECO:0008006" key="3">
    <source>
        <dbReference type="Google" id="ProtNLM"/>
    </source>
</evidence>
<dbReference type="Proteomes" id="UP000298337">
    <property type="component" value="Unassembled WGS sequence"/>
</dbReference>
<evidence type="ECO:0000313" key="2">
    <source>
        <dbReference type="Proteomes" id="UP000298337"/>
    </source>
</evidence>
<sequence length="547" mass="58632">MRSILARSRYFPFVLFPAKGKAASSDNAGSSGLSAEQLAALDLKPSADYNYPTNSADYAIPAGFASFPSSGWIVQRFAITTISTLQALFALHSGNGNNVFGVRFSNTTNRPLFYVRANNVDISTAQFATPNITLPIVANIAQAYGVTWQVNGSALTLRVYWHGQVYEITTTLPAFSAAFTSLRIGARNSGSDPLQGRVASFQLGSGAFLTPAQLSLLCTRPQVTTVATAGQSNIGKWVVGGTDNGGNPDGRNAYLAACANSATRIVTYLGGAIGGAALMKSTVSAGETNYWWDDTTHTPGPNALALSEIIVRYGRQVDEFIWDQGEGEGHAINNPSRPLITSATYKDCLMRLFRYLLSLSPTAEISIGKLGIRTDGTYTNIGGIQAIVDIQNEVIAENVWCRMSHERYDLPLFSDGVHYPKAQYEIMAQRAARQRDRHMGAAITATSGPRFSATRSGATLTINLTHDGATDFTGNGEGFYYMGANGQQVALSGFTKVNGSQITMTLASAVAGTLYYIYDNQPVTLANVIRDNSAYTLPMRRGKVSVA</sequence>
<dbReference type="GO" id="GO:0005975">
    <property type="term" value="P:carbohydrate metabolic process"/>
    <property type="evidence" value="ECO:0007669"/>
    <property type="project" value="UniProtKB-ARBA"/>
</dbReference>
<organism evidence="1 2">
    <name type="scientific">Hymenobacter fodinae</name>
    <dbReference type="NCBI Taxonomy" id="2510796"/>
    <lineage>
        <taxon>Bacteria</taxon>
        <taxon>Pseudomonadati</taxon>
        <taxon>Bacteroidota</taxon>
        <taxon>Cytophagia</taxon>
        <taxon>Cytophagales</taxon>
        <taxon>Hymenobacteraceae</taxon>
        <taxon>Hymenobacter</taxon>
    </lineage>
</organism>
<gene>
    <name evidence="1" type="ORF">EU556_20855</name>
</gene>
<protein>
    <recommendedName>
        <fullName evidence="3">Sialate O-acetylesterase domain-containing protein</fullName>
    </recommendedName>
</protein>
<dbReference type="InterPro" id="IPR036514">
    <property type="entry name" value="SGNH_hydro_sf"/>
</dbReference>